<comment type="caution">
    <text evidence="1">The sequence shown here is derived from an EMBL/GenBank/DDBJ whole genome shotgun (WGS) entry which is preliminary data.</text>
</comment>
<keyword evidence="2" id="KW-1185">Reference proteome</keyword>
<organism evidence="1 2">
    <name type="scientific">Platanthera guangdongensis</name>
    <dbReference type="NCBI Taxonomy" id="2320717"/>
    <lineage>
        <taxon>Eukaryota</taxon>
        <taxon>Viridiplantae</taxon>
        <taxon>Streptophyta</taxon>
        <taxon>Embryophyta</taxon>
        <taxon>Tracheophyta</taxon>
        <taxon>Spermatophyta</taxon>
        <taxon>Magnoliopsida</taxon>
        <taxon>Liliopsida</taxon>
        <taxon>Asparagales</taxon>
        <taxon>Orchidaceae</taxon>
        <taxon>Orchidoideae</taxon>
        <taxon>Orchideae</taxon>
        <taxon>Orchidinae</taxon>
        <taxon>Platanthera</taxon>
    </lineage>
</organism>
<name>A0ABR2MK47_9ASPA</name>
<evidence type="ECO:0000313" key="2">
    <source>
        <dbReference type="Proteomes" id="UP001412067"/>
    </source>
</evidence>
<accession>A0ABR2MK47</accession>
<gene>
    <name evidence="1" type="ORF">KSP40_PGU009889</name>
</gene>
<reference evidence="1 2" key="1">
    <citation type="journal article" date="2022" name="Nat. Plants">
        <title>Genomes of leafy and leafless Platanthera orchids illuminate the evolution of mycoheterotrophy.</title>
        <authorList>
            <person name="Li M.H."/>
            <person name="Liu K.W."/>
            <person name="Li Z."/>
            <person name="Lu H.C."/>
            <person name="Ye Q.L."/>
            <person name="Zhang D."/>
            <person name="Wang J.Y."/>
            <person name="Li Y.F."/>
            <person name="Zhong Z.M."/>
            <person name="Liu X."/>
            <person name="Yu X."/>
            <person name="Liu D.K."/>
            <person name="Tu X.D."/>
            <person name="Liu B."/>
            <person name="Hao Y."/>
            <person name="Liao X.Y."/>
            <person name="Jiang Y.T."/>
            <person name="Sun W.H."/>
            <person name="Chen J."/>
            <person name="Chen Y.Q."/>
            <person name="Ai Y."/>
            <person name="Zhai J.W."/>
            <person name="Wu S.S."/>
            <person name="Zhou Z."/>
            <person name="Hsiao Y.Y."/>
            <person name="Wu W.L."/>
            <person name="Chen Y.Y."/>
            <person name="Lin Y.F."/>
            <person name="Hsu J.L."/>
            <person name="Li C.Y."/>
            <person name="Wang Z.W."/>
            <person name="Zhao X."/>
            <person name="Zhong W.Y."/>
            <person name="Ma X.K."/>
            <person name="Ma L."/>
            <person name="Huang J."/>
            <person name="Chen G.Z."/>
            <person name="Huang M.Z."/>
            <person name="Huang L."/>
            <person name="Peng D.H."/>
            <person name="Luo Y.B."/>
            <person name="Zou S.Q."/>
            <person name="Chen S.P."/>
            <person name="Lan S."/>
            <person name="Tsai W.C."/>
            <person name="Van de Peer Y."/>
            <person name="Liu Z.J."/>
        </authorList>
    </citation>
    <scope>NUCLEOTIDE SEQUENCE [LARGE SCALE GENOMIC DNA]</scope>
    <source>
        <strain evidence="1">Lor288</strain>
    </source>
</reference>
<dbReference type="EMBL" id="JBBWWR010000007">
    <property type="protein sequence ID" value="KAK8964543.1"/>
    <property type="molecule type" value="Genomic_DNA"/>
</dbReference>
<proteinExistence type="predicted"/>
<evidence type="ECO:0000313" key="1">
    <source>
        <dbReference type="EMBL" id="KAK8964543.1"/>
    </source>
</evidence>
<protein>
    <submittedName>
        <fullName evidence="1">Uncharacterized protein</fullName>
    </submittedName>
</protein>
<dbReference type="Proteomes" id="UP001412067">
    <property type="component" value="Unassembled WGS sequence"/>
</dbReference>
<sequence>MGLGDPIFDGRAGFDLGLGLGIGSGPLLWPPSLLEEEVVGDTWRLESGSDCFGAAAAAVWKDMGFSGTADGGAGGVAASERKVH</sequence>